<dbReference type="PANTHER" id="PTHR30035">
    <property type="entry name" value="LIPOPROTEIN VACJ-RELATED"/>
    <property type="match status" value="1"/>
</dbReference>
<proteinExistence type="inferred from homology"/>
<evidence type="ECO:0000313" key="4">
    <source>
        <dbReference type="EMBL" id="MBR0663923.1"/>
    </source>
</evidence>
<name>A0ABS5EUK0_9PROT</name>
<dbReference type="PRINTS" id="PR01805">
    <property type="entry name" value="VACJLIPOPROT"/>
</dbReference>
<dbReference type="Proteomes" id="UP001196870">
    <property type="component" value="Unassembled WGS sequence"/>
</dbReference>
<accession>A0ABS5EUK0</accession>
<sequence>MSRSVALIRLIRKIFGLPASGQAARRDPAASEIARLDCGWEHPMEGLRASVDTVGTPADRRHLKVLPLLLLLVAAGCAGRDGSQAVAAGEPGDPAESVNRVVFDGNQFVDRTVLRPVASAYREYVPQRIRSSVGNFAANLGEPRTLVNDLLQGNTTRAWNTTQRFAVNTTIGVAGLFDVATDWGLPRHNADFGQTLGVWGVGPGPVTQLPLLGHSNLRDTVGTVAGFFGNPLSYLPDAGIVLAAGTGAGLMDTRARVLPQTDAMEATSLDYYAALRSARAQNRDAVVEEGRQGRLRDRRTIDEP</sequence>
<evidence type="ECO:0000256" key="1">
    <source>
        <dbReference type="ARBA" id="ARBA00010634"/>
    </source>
</evidence>
<evidence type="ECO:0000256" key="3">
    <source>
        <dbReference type="SAM" id="MobiDB-lite"/>
    </source>
</evidence>
<organism evidence="4 5">
    <name type="scientific">Plastoroseomonas hellenica</name>
    <dbReference type="NCBI Taxonomy" id="2687306"/>
    <lineage>
        <taxon>Bacteria</taxon>
        <taxon>Pseudomonadati</taxon>
        <taxon>Pseudomonadota</taxon>
        <taxon>Alphaproteobacteria</taxon>
        <taxon>Acetobacterales</taxon>
        <taxon>Acetobacteraceae</taxon>
        <taxon>Plastoroseomonas</taxon>
    </lineage>
</organism>
<keyword evidence="2" id="KW-0732">Signal</keyword>
<dbReference type="RefSeq" id="WP_211851513.1">
    <property type="nucleotide sequence ID" value="NZ_JAAGBB010000005.1"/>
</dbReference>
<dbReference type="EMBL" id="JAAGBB010000005">
    <property type="protein sequence ID" value="MBR0663923.1"/>
    <property type="molecule type" value="Genomic_DNA"/>
</dbReference>
<feature type="region of interest" description="Disordered" evidence="3">
    <location>
        <begin position="283"/>
        <end position="304"/>
    </location>
</feature>
<dbReference type="PANTHER" id="PTHR30035:SF3">
    <property type="entry name" value="INTERMEMBRANE PHOSPHOLIPID TRANSPORT SYSTEM LIPOPROTEIN MLAA"/>
    <property type="match status" value="1"/>
</dbReference>
<dbReference type="Pfam" id="PF04333">
    <property type="entry name" value="MlaA"/>
    <property type="match status" value="1"/>
</dbReference>
<evidence type="ECO:0000256" key="2">
    <source>
        <dbReference type="ARBA" id="ARBA00022729"/>
    </source>
</evidence>
<protein>
    <submittedName>
        <fullName evidence="4">VacJ family lipoprotein</fullName>
    </submittedName>
</protein>
<comment type="caution">
    <text evidence="4">The sequence shown here is derived from an EMBL/GenBank/DDBJ whole genome shotgun (WGS) entry which is preliminary data.</text>
</comment>
<keyword evidence="5" id="KW-1185">Reference proteome</keyword>
<dbReference type="InterPro" id="IPR007428">
    <property type="entry name" value="MlaA"/>
</dbReference>
<evidence type="ECO:0000313" key="5">
    <source>
        <dbReference type="Proteomes" id="UP001196870"/>
    </source>
</evidence>
<gene>
    <name evidence="4" type="ORF">GXW71_06085</name>
</gene>
<keyword evidence="4" id="KW-0449">Lipoprotein</keyword>
<reference evidence="5" key="1">
    <citation type="journal article" date="2021" name="Syst. Appl. Microbiol.">
        <title>Roseomonas hellenica sp. nov., isolated from roots of wild-growing Alkanna tinctoria.</title>
        <authorList>
            <person name="Rat A."/>
            <person name="Naranjo H.D."/>
            <person name="Lebbe L."/>
            <person name="Cnockaert M."/>
            <person name="Krigas N."/>
            <person name="Grigoriadou K."/>
            <person name="Maloupa E."/>
            <person name="Willems A."/>
        </authorList>
    </citation>
    <scope>NUCLEOTIDE SEQUENCE [LARGE SCALE GENOMIC DNA]</scope>
    <source>
        <strain evidence="5">LMG 31523</strain>
    </source>
</reference>
<comment type="similarity">
    <text evidence="1">Belongs to the MlaA family.</text>
</comment>